<sequence length="107" mass="11441">MSVGSNPQVALNTVPPVQIPEVMDSLPGMASTDLTLAATFIPADLLQSIAELITRIDLSLYGMNSQFDPDSASIFRSDFADIFQPSTPIHSTAAVAESFVFFNAEFA</sequence>
<name>A0AA86J3W0_9BURK</name>
<keyword evidence="2" id="KW-1185">Reference proteome</keyword>
<protein>
    <submittedName>
        <fullName evidence="1">Uncharacterized protein</fullName>
    </submittedName>
</protein>
<evidence type="ECO:0000313" key="2">
    <source>
        <dbReference type="Proteomes" id="UP001329151"/>
    </source>
</evidence>
<reference evidence="1 2" key="1">
    <citation type="submission" date="2023-10" db="EMBL/GenBank/DDBJ databases">
        <title>Complete Genome Sequence of Limnobacter thiooxidans CS-K2T, Isolated from freshwater lake sediments in Bavaria, Germany.</title>
        <authorList>
            <person name="Naruki M."/>
            <person name="Watanabe A."/>
            <person name="Warashina T."/>
            <person name="Morita T."/>
            <person name="Arakawa K."/>
        </authorList>
    </citation>
    <scope>NUCLEOTIDE SEQUENCE [LARGE SCALE GENOMIC DNA]</scope>
    <source>
        <strain evidence="1 2">CS-K2</strain>
    </source>
</reference>
<dbReference type="AlphaFoldDB" id="A0AA86J3W0"/>
<evidence type="ECO:0000313" key="1">
    <source>
        <dbReference type="EMBL" id="BET26724.1"/>
    </source>
</evidence>
<dbReference type="RefSeq" id="WP_130555828.1">
    <property type="nucleotide sequence ID" value="NZ_AP028947.1"/>
</dbReference>
<dbReference type="KEGG" id="lto:RGQ30_22250"/>
<proteinExistence type="predicted"/>
<dbReference type="Proteomes" id="UP001329151">
    <property type="component" value="Chromosome"/>
</dbReference>
<gene>
    <name evidence="1" type="ORF">RGQ30_22250</name>
</gene>
<dbReference type="EMBL" id="AP028947">
    <property type="protein sequence ID" value="BET26724.1"/>
    <property type="molecule type" value="Genomic_DNA"/>
</dbReference>
<organism evidence="1 2">
    <name type="scientific">Limnobacter thiooxidans</name>
    <dbReference type="NCBI Taxonomy" id="131080"/>
    <lineage>
        <taxon>Bacteria</taxon>
        <taxon>Pseudomonadati</taxon>
        <taxon>Pseudomonadota</taxon>
        <taxon>Betaproteobacteria</taxon>
        <taxon>Burkholderiales</taxon>
        <taxon>Burkholderiaceae</taxon>
        <taxon>Limnobacter</taxon>
    </lineage>
</organism>
<accession>A0AA86J3W0</accession>